<dbReference type="NCBIfam" id="TIGR03378">
    <property type="entry name" value="glycerol3P_GlpB"/>
    <property type="match status" value="1"/>
</dbReference>
<keyword evidence="7" id="KW-1185">Reference proteome</keyword>
<evidence type="ECO:0000256" key="1">
    <source>
        <dbReference type="ARBA" id="ARBA00022630"/>
    </source>
</evidence>
<dbReference type="Pfam" id="PF00890">
    <property type="entry name" value="FAD_binding_2"/>
    <property type="match status" value="1"/>
</dbReference>
<feature type="domain" description="FAD-dependent oxidoreductase 2 FAD-binding" evidence="5">
    <location>
        <begin position="4"/>
        <end position="399"/>
    </location>
</feature>
<protein>
    <recommendedName>
        <fullName evidence="4">Anaerobic glycerol-3-phosphate dehydrogenase subunit B</fullName>
        <shortName evidence="4">Anaerobic G-3-P dehydrogenase subunit B</shortName>
        <shortName evidence="4">Anaerobic G3Pdhase B</shortName>
        <ecNumber evidence="4">1.1.5.3</ecNumber>
    </recommendedName>
</protein>
<evidence type="ECO:0000313" key="6">
    <source>
        <dbReference type="EMBL" id="CAH6661343.1"/>
    </source>
</evidence>
<comment type="caution">
    <text evidence="6">The sequence shown here is derived from an EMBL/GenBank/DDBJ whole genome shotgun (WGS) entry which is preliminary data.</text>
</comment>
<reference evidence="6" key="1">
    <citation type="submission" date="2022-05" db="EMBL/GenBank/DDBJ databases">
        <authorList>
            <person name="Blom J."/>
        </authorList>
    </citation>
    <scope>NUCLEOTIDE SEQUENCE</scope>
    <source>
        <strain evidence="6">Type strain: CPO20170097</strain>
    </source>
</reference>
<evidence type="ECO:0000256" key="2">
    <source>
        <dbReference type="ARBA" id="ARBA00022643"/>
    </source>
</evidence>
<evidence type="ECO:0000313" key="7">
    <source>
        <dbReference type="Proteomes" id="UP001152651"/>
    </source>
</evidence>
<dbReference type="InterPro" id="IPR009158">
    <property type="entry name" value="G3P_DH_GlpB_su"/>
</dbReference>
<dbReference type="NCBIfam" id="NF003718">
    <property type="entry name" value="PRK05329.1-1"/>
    <property type="match status" value="1"/>
</dbReference>
<name>A0ABM9FDQ6_9ENTR</name>
<sequence>MKFDTVIIGGGLAGLLCGLTLQSQGLRCAIVSRGQSALNFASGSLDLLSMLPDGQPVEDIHLGLQALTRLAPEHPYNKVGCENVLSYARQAQALFNDCGIDFQGDAGQTHQRVTPLGLLRSAWLSPRETPLFPPAASKVRVVGITGFLDFQAPLAAESLRKKGLEVDTTEIDLPQLDVLRENASEFRAANIARLLDQPEQWQPLYDALAPLAEGYDALWLPACFGASDSQLYDWLCAKLSCALHLLPTLPPSVPGMRLQAQLQRQFIRAGGVWMPGDEVQKVTLENQHATTVWTRNHADIPLRARYVVLASGSFFSNGLVASRDTIREPVLNLDVMQMATRALWYRPDVFDSQPWQQFGVATDAMLRPAIAGQQLENVFVIGSVLGGCDAIAQGCGGGVCAVTALHAAQQITLLTGGEA</sequence>
<dbReference type="HAMAP" id="MF_00753">
    <property type="entry name" value="Glycerol3P_GlpB"/>
    <property type="match status" value="1"/>
</dbReference>
<dbReference type="InterPro" id="IPR003953">
    <property type="entry name" value="FAD-dep_OxRdtase_2_FAD-bd"/>
</dbReference>
<keyword evidence="3 4" id="KW-0560">Oxidoreductase</keyword>
<evidence type="ECO:0000256" key="3">
    <source>
        <dbReference type="ARBA" id="ARBA00023002"/>
    </source>
</evidence>
<comment type="subunit">
    <text evidence="4">Composed of a catalytic GlpA/B dimer and of membrane bound GlpC.</text>
</comment>
<comment type="similarity">
    <text evidence="4">Belongs to the anaerobic G-3-P dehydrogenase subunit B family.</text>
</comment>
<dbReference type="EC" id="1.1.5.3" evidence="4"/>
<comment type="function">
    <text evidence="4">Conversion of glycerol 3-phosphate to dihydroxyacetone. Uses fumarate or nitrate as electron acceptor.</text>
</comment>
<dbReference type="NCBIfam" id="NF003720">
    <property type="entry name" value="PRK05329.1-3"/>
    <property type="match status" value="1"/>
</dbReference>
<accession>A0ABM9FDQ6</accession>
<comment type="catalytic activity">
    <reaction evidence="4">
        <text>a quinone + sn-glycerol 3-phosphate = dihydroxyacetone phosphate + a quinol</text>
        <dbReference type="Rhea" id="RHEA:18977"/>
        <dbReference type="ChEBI" id="CHEBI:24646"/>
        <dbReference type="ChEBI" id="CHEBI:57597"/>
        <dbReference type="ChEBI" id="CHEBI:57642"/>
        <dbReference type="ChEBI" id="CHEBI:132124"/>
        <dbReference type="EC" id="1.1.5.3"/>
    </reaction>
</comment>
<organism evidence="6 7">
    <name type="scientific">Pseudocitrobacter vendiensis</name>
    <dbReference type="NCBI Taxonomy" id="2488306"/>
    <lineage>
        <taxon>Bacteria</taxon>
        <taxon>Pseudomonadati</taxon>
        <taxon>Pseudomonadota</taxon>
        <taxon>Gammaproteobacteria</taxon>
        <taxon>Enterobacterales</taxon>
        <taxon>Enterobacteriaceae</taxon>
        <taxon>Pseudocitrobacter</taxon>
    </lineage>
</organism>
<comment type="pathway">
    <text evidence="4">Polyol metabolism; glycerol degradation via glycerol kinase pathway; glycerone phosphate from sn-glycerol 3-phosphate (anaerobic route): step 1/1.</text>
</comment>
<dbReference type="Gene3D" id="3.50.50.60">
    <property type="entry name" value="FAD/NAD(P)-binding domain"/>
    <property type="match status" value="1"/>
</dbReference>
<gene>
    <name evidence="4" type="primary">glpB</name>
    <name evidence="6" type="ORF">FBBNIHIM_19740</name>
</gene>
<dbReference type="EMBL" id="CALSBS010000022">
    <property type="protein sequence ID" value="CAH6661343.1"/>
    <property type="molecule type" value="Genomic_DNA"/>
</dbReference>
<dbReference type="SUPFAM" id="SSF51905">
    <property type="entry name" value="FAD/NAD(P)-binding domain"/>
    <property type="match status" value="1"/>
</dbReference>
<dbReference type="Proteomes" id="UP001152651">
    <property type="component" value="Unassembled WGS sequence"/>
</dbReference>
<proteinExistence type="inferred from homology"/>
<dbReference type="RefSeq" id="WP_253898885.1">
    <property type="nucleotide sequence ID" value="NZ_CALSBS010000022.1"/>
</dbReference>
<dbReference type="PIRSF" id="PIRSF000141">
    <property type="entry name" value="Anaerobic_G3P_dh"/>
    <property type="match status" value="1"/>
</dbReference>
<dbReference type="InterPro" id="IPR036188">
    <property type="entry name" value="FAD/NAD-bd_sf"/>
</dbReference>
<evidence type="ECO:0000259" key="5">
    <source>
        <dbReference type="Pfam" id="PF00890"/>
    </source>
</evidence>
<comment type="cofactor">
    <cofactor evidence="4">
        <name>FMN</name>
        <dbReference type="ChEBI" id="CHEBI:58210"/>
    </cofactor>
</comment>
<keyword evidence="2 4" id="KW-0288">FMN</keyword>
<evidence type="ECO:0000256" key="4">
    <source>
        <dbReference type="HAMAP-Rule" id="MF_00753"/>
    </source>
</evidence>
<keyword evidence="1 4" id="KW-0285">Flavoprotein</keyword>
<dbReference type="NCBIfam" id="NF003719">
    <property type="entry name" value="PRK05329.1-2"/>
    <property type="match status" value="1"/>
</dbReference>